<feature type="domain" description="SPOR" evidence="5">
    <location>
        <begin position="526"/>
        <end position="565"/>
    </location>
</feature>
<reference evidence="6" key="2">
    <citation type="journal article" date="2022" name="Microbiol. Resour. Announc.">
        <title>Metagenome Sequencing to Explore Phylogenomics of Terrestrial Cyanobacteria.</title>
        <authorList>
            <person name="Ward R.D."/>
            <person name="Stajich J.E."/>
            <person name="Johansen J.R."/>
            <person name="Huntemann M."/>
            <person name="Clum A."/>
            <person name="Foster B."/>
            <person name="Foster B."/>
            <person name="Roux S."/>
            <person name="Palaniappan K."/>
            <person name="Varghese N."/>
            <person name="Mukherjee S."/>
            <person name="Reddy T.B.K."/>
            <person name="Daum C."/>
            <person name="Copeland A."/>
            <person name="Chen I.A."/>
            <person name="Ivanova N.N."/>
            <person name="Kyrpides N.C."/>
            <person name="Shapiro N."/>
            <person name="Eloe-Fadrosh E.A."/>
            <person name="Pietrasiak N."/>
        </authorList>
    </citation>
    <scope>NUCLEOTIDE SEQUENCE</scope>
    <source>
        <strain evidence="6">UHER 2000/2452</strain>
    </source>
</reference>
<dbReference type="InterPro" id="IPR006626">
    <property type="entry name" value="PbH1"/>
</dbReference>
<dbReference type="Pfam" id="PF07602">
    <property type="entry name" value="DUF1565"/>
    <property type="match status" value="1"/>
</dbReference>
<reference evidence="6" key="1">
    <citation type="submission" date="2021-05" db="EMBL/GenBank/DDBJ databases">
        <authorList>
            <person name="Pietrasiak N."/>
            <person name="Ward R."/>
            <person name="Stajich J.E."/>
            <person name="Kurbessoian T."/>
        </authorList>
    </citation>
    <scope>NUCLEOTIDE SEQUENCE</scope>
    <source>
        <strain evidence="6">UHER 2000/2452</strain>
    </source>
</reference>
<dbReference type="AlphaFoldDB" id="A0A951Q7K3"/>
<proteinExistence type="predicted"/>
<evidence type="ECO:0000256" key="3">
    <source>
        <dbReference type="ARBA" id="ARBA00022786"/>
    </source>
</evidence>
<dbReference type="GO" id="GO:0042834">
    <property type="term" value="F:peptidoglycan binding"/>
    <property type="evidence" value="ECO:0007669"/>
    <property type="project" value="InterPro"/>
</dbReference>
<dbReference type="InterPro" id="IPR012334">
    <property type="entry name" value="Pectin_lyas_fold"/>
</dbReference>
<dbReference type="SUPFAM" id="SSF51126">
    <property type="entry name" value="Pectin lyase-like"/>
    <property type="match status" value="1"/>
</dbReference>
<dbReference type="Proteomes" id="UP000757435">
    <property type="component" value="Unassembled WGS sequence"/>
</dbReference>
<dbReference type="InterPro" id="IPR022441">
    <property type="entry name" value="Para_beta_helix_rpt-2"/>
</dbReference>
<dbReference type="InterPro" id="IPR051550">
    <property type="entry name" value="SCF-Subunits/Alg-Epimerases"/>
</dbReference>
<dbReference type="NCBIfam" id="TIGR03804">
    <property type="entry name" value="para_beta_helix"/>
    <property type="match status" value="3"/>
</dbReference>
<dbReference type="SMART" id="SM00710">
    <property type="entry name" value="PbH1"/>
    <property type="match status" value="5"/>
</dbReference>
<dbReference type="InterPro" id="IPR011050">
    <property type="entry name" value="Pectin_lyase_fold/virulence"/>
</dbReference>
<keyword evidence="3" id="KW-0833">Ubl conjugation pathway</keyword>
<evidence type="ECO:0000256" key="2">
    <source>
        <dbReference type="ARBA" id="ARBA00022737"/>
    </source>
</evidence>
<dbReference type="SMART" id="SM00722">
    <property type="entry name" value="CASH"/>
    <property type="match status" value="1"/>
</dbReference>
<dbReference type="PANTHER" id="PTHR22990">
    <property type="entry name" value="F-BOX ONLY PROTEIN"/>
    <property type="match status" value="1"/>
</dbReference>
<evidence type="ECO:0000259" key="5">
    <source>
        <dbReference type="PROSITE" id="PS51724"/>
    </source>
</evidence>
<dbReference type="InterPro" id="IPR007730">
    <property type="entry name" value="SPOR-like_dom"/>
</dbReference>
<name>A0A951Q7K3_9CYAN</name>
<dbReference type="PANTHER" id="PTHR22990:SF15">
    <property type="entry name" value="F-BOX ONLY PROTEIN 10"/>
    <property type="match status" value="1"/>
</dbReference>
<dbReference type="EMBL" id="JAHHHD010000001">
    <property type="protein sequence ID" value="MBW4657329.1"/>
    <property type="molecule type" value="Genomic_DNA"/>
</dbReference>
<evidence type="ECO:0000256" key="4">
    <source>
        <dbReference type="SAM" id="MobiDB-lite"/>
    </source>
</evidence>
<evidence type="ECO:0000313" key="7">
    <source>
        <dbReference type="Proteomes" id="UP000757435"/>
    </source>
</evidence>
<comment type="caution">
    <text evidence="6">The sequence shown here is derived from an EMBL/GenBank/DDBJ whole genome shotgun (WGS) entry which is preliminary data.</text>
</comment>
<organism evidence="6 7">
    <name type="scientific">Drouetiella hepatica Uher 2000/2452</name>
    <dbReference type="NCBI Taxonomy" id="904376"/>
    <lineage>
        <taxon>Bacteria</taxon>
        <taxon>Bacillati</taxon>
        <taxon>Cyanobacteriota</taxon>
        <taxon>Cyanophyceae</taxon>
        <taxon>Oculatellales</taxon>
        <taxon>Oculatellaceae</taxon>
        <taxon>Drouetiella</taxon>
    </lineage>
</organism>
<evidence type="ECO:0000313" key="6">
    <source>
        <dbReference type="EMBL" id="MBW4657329.1"/>
    </source>
</evidence>
<feature type="compositionally biased region" description="Polar residues" evidence="4">
    <location>
        <begin position="478"/>
        <end position="492"/>
    </location>
</feature>
<keyword evidence="2" id="KW-0677">Repeat</keyword>
<dbReference type="Gene3D" id="2.160.20.10">
    <property type="entry name" value="Single-stranded right-handed beta-helix, Pectin lyase-like"/>
    <property type="match status" value="1"/>
</dbReference>
<protein>
    <submittedName>
        <fullName evidence="6">DUF1565 domain-containing protein</fullName>
    </submittedName>
</protein>
<dbReference type="InterPro" id="IPR006633">
    <property type="entry name" value="Carb-bd_sugar_hydrolysis-dom"/>
</dbReference>
<dbReference type="PROSITE" id="PS51724">
    <property type="entry name" value="SPOR"/>
    <property type="match status" value="1"/>
</dbReference>
<sequence>MRLILPCNTHSVLMAPAIVLQIAVSLALVSVGIEGAIAQTAPLSNPSSTAPVSAAAMQRIVYVNPATGNDQADGSEVLPFRTITRALQSAQPQTIILLAAGTYSTETGEIFPLVMKPEVTIQGDPTTSGQDFVIQGGGLFLSPTSAGQNIALLGANQAVLAGVTLTNPNPRGYGLWTESSSPIVLGNTFTGSTHDGISTVGSSAPLIQGNVFVRNGANGITIFGNSRPQVRQNVFEQTGFGINISDQAAPLIQDNRVSQNRIGILVQKNAQPVIRGNLIEESREDGIAAIARSLPNLGTASEPGNNTFRNNDRHDINASANQQIISAVGNPTLSDRVTGRIDTVGVLSASNSVMVASVAEQIPLGSTPAAAVLINQLPPVALSSAVPSGFSSTPQATVALARHSAPQFPIPQPLASQPLALQTASAIDIPVPRPAQPRSLPQSPSLPAPATPILQADLLPVPSEQVPIGNIGDLPTVNVPSGSSRGAEQTAFTRPSADLKYRVLVEASSDRLQKLVQSVVPGAFLVREQGRSLMQIGAFSSRDNAESAVQMLNQNGLRAVIEDFE</sequence>
<evidence type="ECO:0000256" key="1">
    <source>
        <dbReference type="ARBA" id="ARBA00004906"/>
    </source>
</evidence>
<gene>
    <name evidence="6" type="ORF">KME15_01535</name>
</gene>
<accession>A0A951Q7K3</accession>
<dbReference type="InterPro" id="IPR011459">
    <property type="entry name" value="DUF1565"/>
</dbReference>
<comment type="pathway">
    <text evidence="1">Protein modification; protein ubiquitination.</text>
</comment>
<feature type="region of interest" description="Disordered" evidence="4">
    <location>
        <begin position="472"/>
        <end position="492"/>
    </location>
</feature>